<sequence>MGGIRFSRGALVLTAILVHVAVAAARPSRGSENNLQGSFEDKARAIKSMMDADWLTKLVEIKNSKEGLASAIIGAKLLVAIGRGHPKEIFEGGNRNLLHAAVRSEDTRAAFSAALGELRDEKMLDDEGMIQIENSRQFKYLSQAICFNAKKKGRLLGIKEFGDTACDETELAIKVMTLPWLPNPLPRARALLDAAHMYRDTQNPVLRIFLEFAAFSVADTVLFIAGHTHPFIARAISFLDWAAKGKSASFRTMVVALPCLLLLYIVISIGIEILFASFTFLFSTVPALVWRTVAGKAAEPRPKTKKH</sequence>
<keyword evidence="1" id="KW-1133">Transmembrane helix</keyword>
<proteinExistence type="predicted"/>
<evidence type="ECO:0000313" key="3">
    <source>
        <dbReference type="EMBL" id="CAD8738440.1"/>
    </source>
</evidence>
<name>A0A6T8ICV4_HEMAN</name>
<keyword evidence="1" id="KW-0472">Membrane</keyword>
<keyword evidence="2" id="KW-0732">Signal</keyword>
<keyword evidence="1" id="KW-0812">Transmembrane</keyword>
<evidence type="ECO:0000256" key="1">
    <source>
        <dbReference type="SAM" id="Phobius"/>
    </source>
</evidence>
<feature type="transmembrane region" description="Helical" evidence="1">
    <location>
        <begin position="273"/>
        <end position="293"/>
    </location>
</feature>
<reference evidence="4" key="1">
    <citation type="submission" date="2021-01" db="EMBL/GenBank/DDBJ databases">
        <authorList>
            <person name="Corre E."/>
            <person name="Pelletier E."/>
            <person name="Niang G."/>
            <person name="Scheremetjew M."/>
            <person name="Finn R."/>
            <person name="Kale V."/>
            <person name="Holt S."/>
            <person name="Cochrane G."/>
            <person name="Meng A."/>
            <person name="Brown T."/>
            <person name="Cohen L."/>
        </authorList>
    </citation>
    <scope>NUCLEOTIDE SEQUENCE</scope>
    <source>
        <strain evidence="3">CCMP441</strain>
        <strain evidence="4">CCMP644</strain>
    </source>
</reference>
<feature type="chain" id="PRO_5036191767" evidence="2">
    <location>
        <begin position="26"/>
        <end position="307"/>
    </location>
</feature>
<protein>
    <submittedName>
        <fullName evidence="4">Uncharacterized protein</fullName>
    </submittedName>
</protein>
<accession>A0A6T8ICV4</accession>
<gene>
    <name evidence="4" type="ORF">HAND00432_LOCUS20093</name>
    <name evidence="3" type="ORF">HAND1043_LOCUS4932</name>
</gene>
<evidence type="ECO:0000313" key="4">
    <source>
        <dbReference type="EMBL" id="CAD8969097.1"/>
    </source>
</evidence>
<dbReference type="EMBL" id="HBFX01033362">
    <property type="protein sequence ID" value="CAD8969097.1"/>
    <property type="molecule type" value="Transcribed_RNA"/>
</dbReference>
<organism evidence="4">
    <name type="scientific">Hemiselmis andersenii</name>
    <name type="common">Cryptophyte alga</name>
    <dbReference type="NCBI Taxonomy" id="464988"/>
    <lineage>
        <taxon>Eukaryota</taxon>
        <taxon>Cryptophyceae</taxon>
        <taxon>Cryptomonadales</taxon>
        <taxon>Hemiselmidaceae</taxon>
        <taxon>Hemiselmis</taxon>
    </lineage>
</organism>
<feature type="transmembrane region" description="Helical" evidence="1">
    <location>
        <begin position="208"/>
        <end position="227"/>
    </location>
</feature>
<feature type="transmembrane region" description="Helical" evidence="1">
    <location>
        <begin position="248"/>
        <end position="267"/>
    </location>
</feature>
<dbReference type="AlphaFoldDB" id="A0A6T8ICV4"/>
<dbReference type="EMBL" id="HBFK01008148">
    <property type="protein sequence ID" value="CAD8738440.1"/>
    <property type="molecule type" value="Transcribed_RNA"/>
</dbReference>
<feature type="signal peptide" evidence="2">
    <location>
        <begin position="1"/>
        <end position="25"/>
    </location>
</feature>
<evidence type="ECO:0000256" key="2">
    <source>
        <dbReference type="SAM" id="SignalP"/>
    </source>
</evidence>